<dbReference type="CDD" id="cd01029">
    <property type="entry name" value="TOPRIM_primases"/>
    <property type="match status" value="1"/>
</dbReference>
<dbReference type="InterPro" id="IPR009270">
    <property type="entry name" value="DUF927"/>
</dbReference>
<evidence type="ECO:0000313" key="4">
    <source>
        <dbReference type="Proteomes" id="UP000441455"/>
    </source>
</evidence>
<accession>A0A6N7W3U4</accession>
<dbReference type="OrthoDB" id="158067at2"/>
<dbReference type="EMBL" id="VULN01000024">
    <property type="protein sequence ID" value="MSS83122.1"/>
    <property type="molecule type" value="Genomic_DNA"/>
</dbReference>
<protein>
    <submittedName>
        <fullName evidence="3">DUF927 domain-containing protein</fullName>
    </submittedName>
</protein>
<evidence type="ECO:0000259" key="1">
    <source>
        <dbReference type="Pfam" id="PF06048"/>
    </source>
</evidence>
<name>A0A6N7W3U4_ACIFE</name>
<dbReference type="Gene3D" id="3.40.1360.10">
    <property type="match status" value="1"/>
</dbReference>
<dbReference type="Pfam" id="PF06048">
    <property type="entry name" value="DUF927"/>
    <property type="match status" value="1"/>
</dbReference>
<evidence type="ECO:0000313" key="3">
    <source>
        <dbReference type="EMBL" id="MSS83122.1"/>
    </source>
</evidence>
<proteinExistence type="predicted"/>
<dbReference type="Proteomes" id="UP000441455">
    <property type="component" value="Unassembled WGS sequence"/>
</dbReference>
<evidence type="ECO:0000259" key="2">
    <source>
        <dbReference type="Pfam" id="PF18662"/>
    </source>
</evidence>
<dbReference type="AlphaFoldDB" id="A0A6N7W3U4"/>
<dbReference type="Pfam" id="PF18662">
    <property type="entry name" value="HTH_56"/>
    <property type="match status" value="1"/>
</dbReference>
<dbReference type="InterPro" id="IPR034154">
    <property type="entry name" value="TOPRIM_DnaG/twinkle"/>
</dbReference>
<sequence length="777" mass="85787">MQDSGKFTDGHKKFSFLYTRPDGTVVYKKPKPCNNLYNLDRLTAAKKTETLYIVEGEKCADSMTAAGFLATSTNTGAESPNLSGVDRKAVEKFTRKVIIPDNDDPGAVYGKAWEARGAKVLPLPEIWPECPVKGDVADYLEAGGDPEAIKNYKFPAQEEAAAPDLGTCQEEQIVEYFNTLDKAQLTSPKLFARICAIEDTVKRQRVESLATFRASDLAIKREFDQNYKNFMHEQAKKGNGNQEEHYTQFPEQPLQLRCGEWYCDEQGVRKFVLLGNGNTKREDASFNPLLPSAIYENQENGEEKIQLSFFKYGKWKQILVPRSVTASKTKIVALADKGIEVTSETAGSTVKYIADVVNRNQDTLPRVASIGHMGWDPKEEYGEFVPYSDSIQPDVGDQFGALPQALEPKGTLQEWYKIVFPLLKSPYMRITIAASLASVLIGPMHALPFVLHLWGGTGAGKTVALKVAASIWGNPDEGKLVDTMNNTINYIMEKAGVLYSIPFFGDELQTIKGNYGNYDSLIYRVTGQTNRGRLRANGSMVRRLSWQNSFLFTGEEPITQSNSGGGAINRVIELECTEKIIQDGNGTVAAIADCHGVLGPAFVAQARQSQDTNKKVFKQFEKELQGMGGTGKQVQALALILTAYDLLQSMAPAGCPVLTAEDVKGCIKTEQEVDVPQRAYEYVCNQIAINQNKFVMDGIKPKGETWGGVVDSNTVNIFKGALEGILKEEGYSLRAVKREWLKRGYMKHYRKDGIFGHGSIGGITGQVGQLVLPPKDD</sequence>
<dbReference type="RefSeq" id="WP_154488737.1">
    <property type="nucleotide sequence ID" value="NZ_VULN01000024.1"/>
</dbReference>
<dbReference type="InterPro" id="IPR040538">
    <property type="entry name" value="Cch_HTH"/>
</dbReference>
<feature type="domain" description="DUF927" evidence="1">
    <location>
        <begin position="282"/>
        <end position="538"/>
    </location>
</feature>
<organism evidence="3 4">
    <name type="scientific">Acidaminococcus fermentans</name>
    <dbReference type="NCBI Taxonomy" id="905"/>
    <lineage>
        <taxon>Bacteria</taxon>
        <taxon>Bacillati</taxon>
        <taxon>Bacillota</taxon>
        <taxon>Negativicutes</taxon>
        <taxon>Acidaminococcales</taxon>
        <taxon>Acidaminococcaceae</taxon>
        <taxon>Acidaminococcus</taxon>
    </lineage>
</organism>
<comment type="caution">
    <text evidence="3">The sequence shown here is derived from an EMBL/GenBank/DDBJ whole genome shotgun (WGS) entry which is preliminary data.</text>
</comment>
<feature type="domain" description="Cch helix turn helix" evidence="2">
    <location>
        <begin position="674"/>
        <end position="751"/>
    </location>
</feature>
<reference evidence="3 4" key="1">
    <citation type="submission" date="2019-08" db="EMBL/GenBank/DDBJ databases">
        <title>In-depth cultivation of the pig gut microbiome towards novel bacterial diversity and tailored functional studies.</title>
        <authorList>
            <person name="Wylensek D."/>
            <person name="Hitch T.C.A."/>
            <person name="Clavel T."/>
        </authorList>
    </citation>
    <scope>NUCLEOTIDE SEQUENCE [LARGE SCALE GENOMIC DNA]</scope>
    <source>
        <strain evidence="3 4">WCA-389-WT-5B</strain>
    </source>
</reference>
<gene>
    <name evidence="3" type="ORF">FX155_11050</name>
</gene>